<feature type="region of interest" description="Disordered" evidence="1">
    <location>
        <begin position="229"/>
        <end position="257"/>
    </location>
</feature>
<evidence type="ECO:0008006" key="4">
    <source>
        <dbReference type="Google" id="ProtNLM"/>
    </source>
</evidence>
<feature type="compositionally biased region" description="Polar residues" evidence="1">
    <location>
        <begin position="1108"/>
        <end position="1126"/>
    </location>
</feature>
<comment type="caution">
    <text evidence="2">The sequence shown here is derived from an EMBL/GenBank/DDBJ whole genome shotgun (WGS) entry which is preliminary data.</text>
</comment>
<keyword evidence="3" id="KW-1185">Reference proteome</keyword>
<feature type="compositionally biased region" description="Polar residues" evidence="1">
    <location>
        <begin position="1159"/>
        <end position="1173"/>
    </location>
</feature>
<feature type="region of interest" description="Disordered" evidence="1">
    <location>
        <begin position="974"/>
        <end position="1010"/>
    </location>
</feature>
<feature type="region of interest" description="Disordered" evidence="1">
    <location>
        <begin position="2249"/>
        <end position="2275"/>
    </location>
</feature>
<dbReference type="Proteomes" id="UP000578686">
    <property type="component" value="Unassembled WGS sequence"/>
</dbReference>
<organism evidence="2 3">
    <name type="scientific">Streptomyces lonarensis</name>
    <dbReference type="NCBI Taxonomy" id="700599"/>
    <lineage>
        <taxon>Bacteria</taxon>
        <taxon>Bacillati</taxon>
        <taxon>Actinomycetota</taxon>
        <taxon>Actinomycetes</taxon>
        <taxon>Kitasatosporales</taxon>
        <taxon>Streptomycetaceae</taxon>
        <taxon>Streptomyces</taxon>
    </lineage>
</organism>
<name>A0A7X6D4J8_9ACTN</name>
<reference evidence="2 3" key="1">
    <citation type="submission" date="2020-03" db="EMBL/GenBank/DDBJ databases">
        <title>Draft genome of Streptomyces sp. ventii, isolated from the Axial Seamount in the Pacific Ocean, and resequencing of the two type strains Streptomyces lonarensis strain NCL 716 and Streptomyces bohaiensis strain 11A07.</title>
        <authorList>
            <person name="Loughran R.M."/>
            <person name="Pfannmuller K.M."/>
            <person name="Wasson B.J."/>
            <person name="Deadmond M.C."/>
            <person name="Paddock B.E."/>
            <person name="Koyack M.J."/>
            <person name="Gallegos D.A."/>
            <person name="Mitchell E.A."/>
            <person name="Ushijima B."/>
            <person name="Saw J.H."/>
            <person name="Mcphail K.L."/>
            <person name="Videau P."/>
        </authorList>
    </citation>
    <scope>NUCLEOTIDE SEQUENCE [LARGE SCALE GENOMIC DNA]</scope>
    <source>
        <strain evidence="2 3">NCL716</strain>
    </source>
</reference>
<feature type="compositionally biased region" description="Basic and acidic residues" evidence="1">
    <location>
        <begin position="2182"/>
        <end position="2198"/>
    </location>
</feature>
<sequence length="2387" mass="251232">AAPTPHTTDTLANLLADTTGPDITDHPRYQEMLDTLGSLSAAFGPHQQGLETTSRQILGLPDDAPVGRAEIIEALEWAGRTRPAAADSGIDAATDRGADAVETALAPGSRDAVRRPASPPGGQLSRYARMLGSLTNSHSGLVSLSPPPAEVVADLHGAVLAAIGDRYGTLNDGQRMVAEAQLARTTGPREILRHRAAFRSGRGHPVTVTVGRTERTVYARLRYSDLRPSVQFGDPATRPDFAQGGKTEGKQTDARTTQQTANLRTAPLGYVLALPLEQGGVWLTDFALTLNATHNELTVDTTVTDNLSVYGELTSPHGQYPLDATAHWQIDHADGTSGGERASVEPVTLWLPRNRALTEGAAPGTPTADLSGLPLWSVESTGDAVALLPDLQRELPQLSDDRLSAGSRAELHSFLADEGLRATAHLQAGHGPGDRRGGVVSPVLADADGHPVGFLLLSAEIAPTGTPLTTDDGTTVGTGFGHGGSGDRKATLGSGGGFDFRGGVFATSGLPAEASGPTAQYGGGGGGRIGYGAKGTDSLTLASSATLVHGVSSKTNSLLTEATVRYTATFFGVQGAPTVRSFGSAPSAPGARRASDAGPRDSYRLLVAAVDADTSRGREPTPEERRTLPSHLETLRGIGLDTVPTRLDIDPESLDAAETALRDRGFLPPEAESSGWVTDRVLQGQQLENLRKLTRLRGRWGLAMSTPDAVDGGRSLWFEAGGRRARLQLDVRRDQGRSVVHQRRLPGVDVKGSRRSDVSVSTGRTIEHTATAGFAARGYLPVNGYWVPGQLDGSGSAHPKSGSDVKQSVQRVGDISHPEAGSDLFAVPVQYRLGLTVADETTYFTGEADPGRLDEETGPRRAAEDAYRNGVLDLVVDHTQTAPADAAATPGTDRTPTEATPPAQPRTDNAPAHSAPRVVDAEAAANHRNRLGRSEAAEGTRPAVTALPLGSTVLDFHATAAVLAAVRTALDRVSPPATETAAPPLPAPATETPGSRDEPDPAGPDAQTPAAGRNVADLVTDAVTAATSTAARHVRDMLDNSRGDDSLAAEVLHNGVRPSRLHANAPQIADGSFVLEALPLPVTKWNGLFSVEISALITRPRLEHSETAKSSLASTGATTLGDTSGSGRSGEVVFSLGALQRDMQDSTQNHPHGSYTYAARSTSSDAPSTTHAVTRTPADKSQHHTVKGDLSLLVTVVWGHTHLAAVALGEHGTVSVAVDVEDGVRFSASDAVLRPHARLFAAVAGLTQPAPGADLALLPPVWFTQEGSLDGAAATHLTLSDSSRDGHANRLRAGVESALRRIDSDIFTPGRPGYAVGARTAAGWITDRETLLTVLTRQGQRLSVQFVGQFDGRTRLVTISVGAALAATAEQRNALRGARAAGSLDQLLEVSPSDVKSEQARSSTHQLAFRWVQRFFSGDPSVDPDDRGGLTHRPGVGLSAYQNSGATVSQVVKGTDTTWLRGAQVGDFDGVPFTLTASVTHEPVTENWAASAVLGALETPTWLAARTGELIRSFWEATSLSLPFGGAAATRPAALPEPPGSRRPEDIEMTAGLGSPVVPALTPIDGGSTLEVAATATLRFVGSGEATADTGPQPAPVTTLDRDPAETDPDGPFARPYPLSRNTAFFHSFTGSEALATALHDIAPTWAGAALSQPGGNGDGSAVPRDALVSRLLTEAVLELGTGGQGPLGGKSGLVPGSFGGRPPQVRLSFHNVRPELEAPGTVIDRLEALSHTEASSSTRNRDWNFLAEIRAAMAPGLHMVLSRPVPSPGAPEVGRGTVESSSKLTVDRSGEATTDDAESGHLVDPSRVVRADVLVEITHDGRSRWVTGSGRVSLNPRDLLGLGSMDVGPHGRDIDLRAGVASGLGAVNGLPATWHQAVPTQLTASLADTVQQVTETEGTPRLWFAMADPAEIAPLVHLVSETARTAARDVELAVRAPSGTQLWHFDNTGAPTGPRSEALDALRDAARTHRRGLTDQMGAQQAAATQARLAADGRRAHAEARAELDRAGELLGRAQAHETDVRTRERNNVSAAERDVSLRAEDIGRRQITVEGLLAQQRANEQQLTAHSGARERLLAHSDGLRPNDPARQALQQQIAQEHQQIERLARAGAQLTDRLTTERDQLRRQEEAHRVATEARDAALIRQTEAVASAARDRAENERLHERQSARVAELGDSVTAAEQQRRHLRTEVEQAEQQRAESAARSLEEARSLLSGSAPAPVEVPDLIYAVLMDEHTSAGRPTAEQVPLLDLSSGPRTAPASGTPPREVPVPTVGPDVTHRFVVPTAGGGGQTLGAMPDGTLVLPDGRQLHPDGWVRYGIDFVHDPTSLVLDGSTGAIHRFLGVDRYERWWGEAPPDVRHRLVVTGEGLHLVRSGGGTRAVFLPFRRP</sequence>
<feature type="region of interest" description="Disordered" evidence="1">
    <location>
        <begin position="466"/>
        <end position="488"/>
    </location>
</feature>
<evidence type="ECO:0000313" key="3">
    <source>
        <dbReference type="Proteomes" id="UP000578686"/>
    </source>
</evidence>
<dbReference type="RefSeq" id="WP_376770908.1">
    <property type="nucleotide sequence ID" value="NZ_JAAVJD010000235.1"/>
</dbReference>
<feature type="compositionally biased region" description="Basic and acidic residues" evidence="1">
    <location>
        <begin position="2153"/>
        <end position="2167"/>
    </location>
</feature>
<feature type="non-terminal residue" evidence="2">
    <location>
        <position position="1"/>
    </location>
</feature>
<feature type="region of interest" description="Disordered" evidence="1">
    <location>
        <begin position="1144"/>
        <end position="1182"/>
    </location>
</feature>
<evidence type="ECO:0000256" key="1">
    <source>
        <dbReference type="SAM" id="MobiDB-lite"/>
    </source>
</evidence>
<feature type="region of interest" description="Disordered" evidence="1">
    <location>
        <begin position="1767"/>
        <end position="1803"/>
    </location>
</feature>
<feature type="region of interest" description="Disordered" evidence="1">
    <location>
        <begin position="2151"/>
        <end position="2203"/>
    </location>
</feature>
<feature type="compositionally biased region" description="Low complexity" evidence="1">
    <location>
        <begin position="882"/>
        <end position="894"/>
    </location>
</feature>
<dbReference type="EMBL" id="JAAVJD010000235">
    <property type="protein sequence ID" value="NJQ08059.1"/>
    <property type="molecule type" value="Genomic_DNA"/>
</dbReference>
<proteinExistence type="predicted"/>
<feature type="region of interest" description="Disordered" evidence="1">
    <location>
        <begin position="1103"/>
        <end position="1128"/>
    </location>
</feature>
<feature type="compositionally biased region" description="Low complexity" evidence="1">
    <location>
        <begin position="974"/>
        <end position="993"/>
    </location>
</feature>
<gene>
    <name evidence="2" type="ORF">HCN56_21350</name>
</gene>
<feature type="compositionally biased region" description="Low complexity" evidence="1">
    <location>
        <begin position="466"/>
        <end position="475"/>
    </location>
</feature>
<protein>
    <recommendedName>
        <fullName evidence="4">Lonely Cys domain-containing protein</fullName>
    </recommendedName>
</protein>
<feature type="region of interest" description="Disordered" evidence="1">
    <location>
        <begin position="882"/>
        <end position="915"/>
    </location>
</feature>
<feature type="region of interest" description="Disordered" evidence="1">
    <location>
        <begin position="1584"/>
        <end position="1608"/>
    </location>
</feature>
<evidence type="ECO:0000313" key="2">
    <source>
        <dbReference type="EMBL" id="NJQ08059.1"/>
    </source>
</evidence>
<accession>A0A7X6D4J8</accession>